<protein>
    <submittedName>
        <fullName evidence="1">Uncharacterized protein</fullName>
    </submittedName>
</protein>
<keyword evidence="2" id="KW-1185">Reference proteome</keyword>
<reference evidence="1" key="1">
    <citation type="journal article" date="2023" name="Mol. Phylogenet. Evol.">
        <title>Genome-scale phylogeny and comparative genomics of the fungal order Sordariales.</title>
        <authorList>
            <person name="Hensen N."/>
            <person name="Bonometti L."/>
            <person name="Westerberg I."/>
            <person name="Brannstrom I.O."/>
            <person name="Guillou S."/>
            <person name="Cros-Aarteil S."/>
            <person name="Calhoun S."/>
            <person name="Haridas S."/>
            <person name="Kuo A."/>
            <person name="Mondo S."/>
            <person name="Pangilinan J."/>
            <person name="Riley R."/>
            <person name="LaButti K."/>
            <person name="Andreopoulos B."/>
            <person name="Lipzen A."/>
            <person name="Chen C."/>
            <person name="Yan M."/>
            <person name="Daum C."/>
            <person name="Ng V."/>
            <person name="Clum A."/>
            <person name="Steindorff A."/>
            <person name="Ohm R.A."/>
            <person name="Martin F."/>
            <person name="Silar P."/>
            <person name="Natvig D.O."/>
            <person name="Lalanne C."/>
            <person name="Gautier V."/>
            <person name="Ament-Velasquez S.L."/>
            <person name="Kruys A."/>
            <person name="Hutchinson M.I."/>
            <person name="Powell A.J."/>
            <person name="Barry K."/>
            <person name="Miller A.N."/>
            <person name="Grigoriev I.V."/>
            <person name="Debuchy R."/>
            <person name="Gladieux P."/>
            <person name="Hiltunen Thoren M."/>
            <person name="Johannesson H."/>
        </authorList>
    </citation>
    <scope>NUCLEOTIDE SEQUENCE</scope>
    <source>
        <strain evidence="1">CBS 892.96</strain>
    </source>
</reference>
<name>A0AAN6W1L3_9PEZI</name>
<dbReference type="AlphaFoldDB" id="A0AAN6W1L3"/>
<reference evidence="1" key="2">
    <citation type="submission" date="2023-05" db="EMBL/GenBank/DDBJ databases">
        <authorList>
            <consortium name="Lawrence Berkeley National Laboratory"/>
            <person name="Steindorff A."/>
            <person name="Hensen N."/>
            <person name="Bonometti L."/>
            <person name="Westerberg I."/>
            <person name="Brannstrom I.O."/>
            <person name="Guillou S."/>
            <person name="Cros-Aarteil S."/>
            <person name="Calhoun S."/>
            <person name="Haridas S."/>
            <person name="Kuo A."/>
            <person name="Mondo S."/>
            <person name="Pangilinan J."/>
            <person name="Riley R."/>
            <person name="Labutti K."/>
            <person name="Andreopoulos B."/>
            <person name="Lipzen A."/>
            <person name="Chen C."/>
            <person name="Yanf M."/>
            <person name="Daum C."/>
            <person name="Ng V."/>
            <person name="Clum A."/>
            <person name="Ohm R."/>
            <person name="Martin F."/>
            <person name="Silar P."/>
            <person name="Natvig D."/>
            <person name="Lalanne C."/>
            <person name="Gautier V."/>
            <person name="Ament-Velasquez S.L."/>
            <person name="Kruys A."/>
            <person name="Hutchinson M.I."/>
            <person name="Powell A.J."/>
            <person name="Barry K."/>
            <person name="Miller A.N."/>
            <person name="Grigoriev I.V."/>
            <person name="Debuchy R."/>
            <person name="Gladieux P."/>
            <person name="Thoren M.H."/>
            <person name="Johannesson H."/>
        </authorList>
    </citation>
    <scope>NUCLEOTIDE SEQUENCE</scope>
    <source>
        <strain evidence="1">CBS 892.96</strain>
    </source>
</reference>
<organism evidence="1 2">
    <name type="scientific">Triangularia setosa</name>
    <dbReference type="NCBI Taxonomy" id="2587417"/>
    <lineage>
        <taxon>Eukaryota</taxon>
        <taxon>Fungi</taxon>
        <taxon>Dikarya</taxon>
        <taxon>Ascomycota</taxon>
        <taxon>Pezizomycotina</taxon>
        <taxon>Sordariomycetes</taxon>
        <taxon>Sordariomycetidae</taxon>
        <taxon>Sordariales</taxon>
        <taxon>Podosporaceae</taxon>
        <taxon>Triangularia</taxon>
    </lineage>
</organism>
<proteinExistence type="predicted"/>
<evidence type="ECO:0000313" key="1">
    <source>
        <dbReference type="EMBL" id="KAK4173749.1"/>
    </source>
</evidence>
<comment type="caution">
    <text evidence="1">The sequence shown here is derived from an EMBL/GenBank/DDBJ whole genome shotgun (WGS) entry which is preliminary data.</text>
</comment>
<accession>A0AAN6W1L3</accession>
<dbReference type="Proteomes" id="UP001302321">
    <property type="component" value="Unassembled WGS sequence"/>
</dbReference>
<gene>
    <name evidence="1" type="ORF">QBC36DRAFT_359227</name>
</gene>
<sequence>MAHQFSIGYLLPYKVSIGENITVCSGQANKIWIANRSKNESSLSEFELFETFWKLGCFSNLKLAMWRDGGELIGLKQGGYIDWKGLPRSQKGLWKSHNSYTIIPGAFRLNQNSEELAQSNPEPSPSLESADCNVLRLYRLIATMSGQKHDALWHTNLSIYWVIQDNVYIVLGVLLSLIRNGRGAVSGDKSYTPIITLISLIQEPYSLKMVNKDAQNCRFLPKPAEALNKKMETEHHLLLFPYSGASHRPPSNTEQLKQLRGPFFFGEGLVNTPYSEEA</sequence>
<dbReference type="EMBL" id="MU866322">
    <property type="protein sequence ID" value="KAK4173749.1"/>
    <property type="molecule type" value="Genomic_DNA"/>
</dbReference>
<evidence type="ECO:0000313" key="2">
    <source>
        <dbReference type="Proteomes" id="UP001302321"/>
    </source>
</evidence>